<evidence type="ECO:0008006" key="3">
    <source>
        <dbReference type="Google" id="ProtNLM"/>
    </source>
</evidence>
<dbReference type="Gene3D" id="3.90.1750.20">
    <property type="entry name" value="Putative Large Serine Recombinase, Chain B, Domain 2"/>
    <property type="match status" value="1"/>
</dbReference>
<evidence type="ECO:0000313" key="1">
    <source>
        <dbReference type="EMBL" id="BCI65828.1"/>
    </source>
</evidence>
<name>A0A6S6PDP6_ACEAC</name>
<dbReference type="Proteomes" id="UP000515220">
    <property type="component" value="Chromosome"/>
</dbReference>
<accession>A0A6S6PDP6</accession>
<proteinExistence type="predicted"/>
<organism evidence="1 2">
    <name type="scientific">Acetobacter aceti</name>
    <dbReference type="NCBI Taxonomy" id="435"/>
    <lineage>
        <taxon>Bacteria</taxon>
        <taxon>Pseudomonadati</taxon>
        <taxon>Pseudomonadota</taxon>
        <taxon>Alphaproteobacteria</taxon>
        <taxon>Acetobacterales</taxon>
        <taxon>Acetobacteraceae</taxon>
        <taxon>Acetobacter</taxon>
        <taxon>Acetobacter subgen. Acetobacter</taxon>
    </lineage>
</organism>
<dbReference type="InterPro" id="IPR038109">
    <property type="entry name" value="DNA_bind_recomb_sf"/>
</dbReference>
<dbReference type="EMBL" id="AP023326">
    <property type="protein sequence ID" value="BCI65828.1"/>
    <property type="molecule type" value="Genomic_DNA"/>
</dbReference>
<evidence type="ECO:0000313" key="2">
    <source>
        <dbReference type="Proteomes" id="UP000515220"/>
    </source>
</evidence>
<gene>
    <name evidence="1" type="ORF">AAJCM20276_04520</name>
</gene>
<sequence length="122" mass="13473">MQIVTVAEGEISELHVGLKGTMNALFLKDLALKTHRGLRGRVEAAKSGGGLCYGYRFIRQFDAHGEPIRGDREIDDAQADTVRRIFCEFATGRSPLRVCRQLIPMMAETSCAAARKVDFSLS</sequence>
<dbReference type="AlphaFoldDB" id="A0A6S6PDP6"/>
<protein>
    <recommendedName>
        <fullName evidence="3">Recombinase domain-containing protein</fullName>
    </recommendedName>
</protein>
<reference evidence="1 2" key="1">
    <citation type="submission" date="2020-07" db="EMBL/GenBank/DDBJ databases">
        <title>Complete Genome Sequence of an acetic acid bacterium, Acetobacter aceti JCM20276.</title>
        <authorList>
            <person name="Hirose Y."/>
            <person name="Mihara H."/>
        </authorList>
    </citation>
    <scope>NUCLEOTIDE SEQUENCE [LARGE SCALE GENOMIC DNA]</scope>
    <source>
        <strain evidence="1 2">JCM20276</strain>
    </source>
</reference>